<organism evidence="1">
    <name type="scientific">Pseudogymnoascus destructans</name>
    <dbReference type="NCBI Taxonomy" id="655981"/>
    <lineage>
        <taxon>Eukaryota</taxon>
        <taxon>Fungi</taxon>
        <taxon>Dikarya</taxon>
        <taxon>Ascomycota</taxon>
        <taxon>Pezizomycotina</taxon>
        <taxon>Leotiomycetes</taxon>
        <taxon>Thelebolales</taxon>
        <taxon>Thelebolaceae</taxon>
        <taxon>Pseudogymnoascus</taxon>
    </lineage>
</organism>
<gene>
    <name evidence="1" type="ORF">VC83_07827</name>
</gene>
<dbReference type="AlphaFoldDB" id="A0A177A0P3"/>
<dbReference type="RefSeq" id="XP_024321045.1">
    <property type="nucleotide sequence ID" value="XM_024471391.1"/>
</dbReference>
<accession>A0A177A0P3</accession>
<dbReference type="OrthoDB" id="1658288at2759"/>
<sequence length="145" mass="16128">MACTKETVKSHGLNIWSTGALSGSTTEMDIIGVQGLGSHPFFTWVNFPLQSPESKSSRKLVDKLWTRKDKKAPKQNGQNEPVEFMPLFTNVIDISDTEAEAGDLFDGTPYSCQNLWKSKRTNGTPTVSTKQVYCLFRFLSSCEAI</sequence>
<proteinExistence type="predicted"/>
<reference evidence="1" key="1">
    <citation type="submission" date="2016-03" db="EMBL/GenBank/DDBJ databases">
        <title>Updated assembly of Pseudogymnoascus destructans, the fungus causing white-nose syndrome of bats.</title>
        <authorList>
            <person name="Palmer J.M."/>
            <person name="Drees K.P."/>
            <person name="Foster J.T."/>
            <person name="Lindner D.L."/>
        </authorList>
    </citation>
    <scope>NUCLEOTIDE SEQUENCE [LARGE SCALE GENOMIC DNA]</scope>
    <source>
        <strain evidence="1">20631-21</strain>
    </source>
</reference>
<evidence type="ECO:0000313" key="1">
    <source>
        <dbReference type="EMBL" id="OAF55746.1"/>
    </source>
</evidence>
<dbReference type="GeneID" id="36290871"/>
<name>A0A177A0P3_9PEZI</name>
<dbReference type="Proteomes" id="UP000077154">
    <property type="component" value="Unassembled WGS sequence"/>
</dbReference>
<dbReference type="EMBL" id="KV441407">
    <property type="protein sequence ID" value="OAF55746.1"/>
    <property type="molecule type" value="Genomic_DNA"/>
</dbReference>
<protein>
    <submittedName>
        <fullName evidence="1">Uncharacterized protein</fullName>
    </submittedName>
</protein>